<dbReference type="STRING" id="980251.GCA_001642875_00151"/>
<name>A0A5B9P998_9BACT</name>
<dbReference type="OrthoDB" id="5180668at2"/>
<dbReference type="RefSeq" id="WP_075081606.1">
    <property type="nucleotide sequence ID" value="NZ_CP042912.1"/>
</dbReference>
<gene>
    <name evidence="1" type="ORF">MFFC18_18700</name>
</gene>
<sequence>MATSDDETNPFLNFKNPKGTIELKLGFFPLGFFLLFCTPTVVINGNPQPHAWGHYSYEFAPGKYNVTIFFRYFFRNECGRNNVEFQLSDGETKTVSYYMWPWMFLPGTMSVR</sequence>
<dbReference type="Proteomes" id="UP000322214">
    <property type="component" value="Chromosome"/>
</dbReference>
<reference evidence="1 2" key="1">
    <citation type="submission" date="2019-08" db="EMBL/GenBank/DDBJ databases">
        <title>Deep-cultivation of Planctomycetes and their phenomic and genomic characterization uncovers novel biology.</title>
        <authorList>
            <person name="Wiegand S."/>
            <person name="Jogler M."/>
            <person name="Boedeker C."/>
            <person name="Pinto D."/>
            <person name="Vollmers J."/>
            <person name="Rivas-Marin E."/>
            <person name="Kohn T."/>
            <person name="Peeters S.H."/>
            <person name="Heuer A."/>
            <person name="Rast P."/>
            <person name="Oberbeckmann S."/>
            <person name="Bunk B."/>
            <person name="Jeske O."/>
            <person name="Meyerdierks A."/>
            <person name="Storesund J.E."/>
            <person name="Kallscheuer N."/>
            <person name="Luecker S."/>
            <person name="Lage O.M."/>
            <person name="Pohl T."/>
            <person name="Merkel B.J."/>
            <person name="Hornburger P."/>
            <person name="Mueller R.-W."/>
            <person name="Bruemmer F."/>
            <person name="Labrenz M."/>
            <person name="Spormann A.M."/>
            <person name="Op den Camp H."/>
            <person name="Overmann J."/>
            <person name="Amann R."/>
            <person name="Jetten M.S.M."/>
            <person name="Mascher T."/>
            <person name="Medema M.H."/>
            <person name="Devos D.P."/>
            <person name="Kaster A.-K."/>
            <person name="Ovreas L."/>
            <person name="Rohde M."/>
            <person name="Galperin M.Y."/>
            <person name="Jogler C."/>
        </authorList>
    </citation>
    <scope>NUCLEOTIDE SEQUENCE [LARGE SCALE GENOMIC DNA]</scope>
    <source>
        <strain evidence="1 2">FC18</strain>
    </source>
</reference>
<proteinExistence type="predicted"/>
<protein>
    <submittedName>
        <fullName evidence="1">Uncharacterized protein</fullName>
    </submittedName>
</protein>
<evidence type="ECO:0000313" key="1">
    <source>
        <dbReference type="EMBL" id="QEG22009.1"/>
    </source>
</evidence>
<dbReference type="KEGG" id="mff:MFFC18_18700"/>
<dbReference type="EMBL" id="CP042912">
    <property type="protein sequence ID" value="QEG22009.1"/>
    <property type="molecule type" value="Genomic_DNA"/>
</dbReference>
<accession>A0A5B9P998</accession>
<evidence type="ECO:0000313" key="2">
    <source>
        <dbReference type="Proteomes" id="UP000322214"/>
    </source>
</evidence>
<keyword evidence="2" id="KW-1185">Reference proteome</keyword>
<organism evidence="1 2">
    <name type="scientific">Mariniblastus fucicola</name>
    <dbReference type="NCBI Taxonomy" id="980251"/>
    <lineage>
        <taxon>Bacteria</taxon>
        <taxon>Pseudomonadati</taxon>
        <taxon>Planctomycetota</taxon>
        <taxon>Planctomycetia</taxon>
        <taxon>Pirellulales</taxon>
        <taxon>Pirellulaceae</taxon>
        <taxon>Mariniblastus</taxon>
    </lineage>
</organism>
<dbReference type="AlphaFoldDB" id="A0A5B9P998"/>